<proteinExistence type="predicted"/>
<sequence length="84" mass="9959">MWNARMRSTCECKLETEDTHTGIRKTLRMERTMRSTRNYTKKPGSDIGTPNTTGNRKYMQIDEWNASMRSKKKLPVNFNLHKHL</sequence>
<name>A0AAD1QYH2_PELCU</name>
<gene>
    <name evidence="2" type="ORF">PECUL_23A053024</name>
</gene>
<accession>A0AAD1QYH2</accession>
<evidence type="ECO:0000313" key="3">
    <source>
        <dbReference type="Proteomes" id="UP001295444"/>
    </source>
</evidence>
<protein>
    <submittedName>
        <fullName evidence="2">Uncharacterized protein</fullName>
    </submittedName>
</protein>
<dbReference type="EMBL" id="OW240912">
    <property type="protein sequence ID" value="CAH2219444.1"/>
    <property type="molecule type" value="Genomic_DNA"/>
</dbReference>
<evidence type="ECO:0000256" key="1">
    <source>
        <dbReference type="SAM" id="MobiDB-lite"/>
    </source>
</evidence>
<organism evidence="2 3">
    <name type="scientific">Pelobates cultripes</name>
    <name type="common">Western spadefoot toad</name>
    <dbReference type="NCBI Taxonomy" id="61616"/>
    <lineage>
        <taxon>Eukaryota</taxon>
        <taxon>Metazoa</taxon>
        <taxon>Chordata</taxon>
        <taxon>Craniata</taxon>
        <taxon>Vertebrata</taxon>
        <taxon>Euteleostomi</taxon>
        <taxon>Amphibia</taxon>
        <taxon>Batrachia</taxon>
        <taxon>Anura</taxon>
        <taxon>Pelobatoidea</taxon>
        <taxon>Pelobatidae</taxon>
        <taxon>Pelobates</taxon>
    </lineage>
</organism>
<keyword evidence="3" id="KW-1185">Reference proteome</keyword>
<evidence type="ECO:0000313" key="2">
    <source>
        <dbReference type="EMBL" id="CAH2219444.1"/>
    </source>
</evidence>
<dbReference type="AlphaFoldDB" id="A0AAD1QYH2"/>
<feature type="region of interest" description="Disordered" evidence="1">
    <location>
        <begin position="34"/>
        <end position="56"/>
    </location>
</feature>
<dbReference type="Proteomes" id="UP001295444">
    <property type="component" value="Chromosome 01"/>
</dbReference>
<reference evidence="2" key="1">
    <citation type="submission" date="2022-03" db="EMBL/GenBank/DDBJ databases">
        <authorList>
            <person name="Alioto T."/>
            <person name="Alioto T."/>
            <person name="Gomez Garrido J."/>
        </authorList>
    </citation>
    <scope>NUCLEOTIDE SEQUENCE</scope>
</reference>